<name>A0ABD1G222_SALDI</name>
<feature type="signal peptide" evidence="1">
    <location>
        <begin position="1"/>
        <end position="17"/>
    </location>
</feature>
<dbReference type="Proteomes" id="UP001567538">
    <property type="component" value="Unassembled WGS sequence"/>
</dbReference>
<dbReference type="EMBL" id="JBEAFC010000010">
    <property type="protein sequence ID" value="KAL1538146.1"/>
    <property type="molecule type" value="Genomic_DNA"/>
</dbReference>
<gene>
    <name evidence="2" type="ORF">AAHA92_26923</name>
</gene>
<keyword evidence="1" id="KW-0732">Signal</keyword>
<evidence type="ECO:0000313" key="3">
    <source>
        <dbReference type="Proteomes" id="UP001567538"/>
    </source>
</evidence>
<sequence>MMLITFLVIGGATIAMSEDSEYNDPCYQQLRTIPDCFYAVLDGFCYASDRHISIDCCKIYASLDSGCIHRFAEEATARRFCYIYDDYVSRQADILLRFCKSKI</sequence>
<comment type="caution">
    <text evidence="2">The sequence shown here is derived from an EMBL/GenBank/DDBJ whole genome shotgun (WGS) entry which is preliminary data.</text>
</comment>
<proteinExistence type="predicted"/>
<reference evidence="2 3" key="1">
    <citation type="submission" date="2024-06" db="EMBL/GenBank/DDBJ databases">
        <title>A chromosome level genome sequence of Diviner's sage (Salvia divinorum).</title>
        <authorList>
            <person name="Ford S.A."/>
            <person name="Ro D.-K."/>
            <person name="Ness R.W."/>
            <person name="Phillips M.A."/>
        </authorList>
    </citation>
    <scope>NUCLEOTIDE SEQUENCE [LARGE SCALE GENOMIC DNA]</scope>
    <source>
        <strain evidence="2">SAF-2024a</strain>
        <tissue evidence="2">Leaf</tissue>
    </source>
</reference>
<organism evidence="2 3">
    <name type="scientific">Salvia divinorum</name>
    <name type="common">Maria pastora</name>
    <name type="synonym">Diviner's sage</name>
    <dbReference type="NCBI Taxonomy" id="28513"/>
    <lineage>
        <taxon>Eukaryota</taxon>
        <taxon>Viridiplantae</taxon>
        <taxon>Streptophyta</taxon>
        <taxon>Embryophyta</taxon>
        <taxon>Tracheophyta</taxon>
        <taxon>Spermatophyta</taxon>
        <taxon>Magnoliopsida</taxon>
        <taxon>eudicotyledons</taxon>
        <taxon>Gunneridae</taxon>
        <taxon>Pentapetalae</taxon>
        <taxon>asterids</taxon>
        <taxon>lamiids</taxon>
        <taxon>Lamiales</taxon>
        <taxon>Lamiaceae</taxon>
        <taxon>Nepetoideae</taxon>
        <taxon>Mentheae</taxon>
        <taxon>Salviinae</taxon>
        <taxon>Salvia</taxon>
        <taxon>Salvia subgen. Calosphace</taxon>
    </lineage>
</organism>
<keyword evidence="3" id="KW-1185">Reference proteome</keyword>
<accession>A0ABD1G222</accession>
<evidence type="ECO:0000313" key="2">
    <source>
        <dbReference type="EMBL" id="KAL1538146.1"/>
    </source>
</evidence>
<evidence type="ECO:0000256" key="1">
    <source>
        <dbReference type="SAM" id="SignalP"/>
    </source>
</evidence>
<feature type="chain" id="PRO_5044875528" evidence="1">
    <location>
        <begin position="18"/>
        <end position="103"/>
    </location>
</feature>
<dbReference type="AlphaFoldDB" id="A0ABD1G222"/>
<protein>
    <submittedName>
        <fullName evidence="2">Pectin acetylesterase 7-like isoform X1</fullName>
    </submittedName>
</protein>